<evidence type="ECO:0000256" key="5">
    <source>
        <dbReference type="ARBA" id="ARBA00022801"/>
    </source>
</evidence>
<dbReference type="EMBL" id="QMIF01000010">
    <property type="protein sequence ID" value="TVM32600.1"/>
    <property type="molecule type" value="Genomic_DNA"/>
</dbReference>
<dbReference type="Proteomes" id="UP000503251">
    <property type="component" value="Chromosome"/>
</dbReference>
<dbReference type="InterPro" id="IPR023091">
    <property type="entry name" value="MetalPrtase_cat_dom_sf_prd"/>
</dbReference>
<reference evidence="8 11" key="2">
    <citation type="submission" date="2019-04" db="EMBL/GenBank/DDBJ databases">
        <title>Isolation and culture of sulfate reducing bacteria from the cold seep of the South China Sea.</title>
        <authorList>
            <person name="Sun C."/>
            <person name="Liu R."/>
        </authorList>
    </citation>
    <scope>NUCLEOTIDE SEQUENCE [LARGE SCALE GENOMIC DNA]</scope>
    <source>
        <strain evidence="8 11">CS1</strain>
    </source>
</reference>
<dbReference type="InterPro" id="IPR020549">
    <property type="entry name" value="YbeY_CS"/>
</dbReference>
<keyword evidence="6 7" id="KW-0862">Zinc</keyword>
<keyword evidence="7" id="KW-0698">rRNA processing</keyword>
<dbReference type="GO" id="GO:0005737">
    <property type="term" value="C:cytoplasm"/>
    <property type="evidence" value="ECO:0007669"/>
    <property type="project" value="UniProtKB-SubCell"/>
</dbReference>
<dbReference type="GO" id="GO:0004521">
    <property type="term" value="F:RNA endonuclease activity"/>
    <property type="evidence" value="ECO:0007669"/>
    <property type="project" value="UniProtKB-UniRule"/>
</dbReference>
<dbReference type="SUPFAM" id="SSF55486">
    <property type="entry name" value="Metalloproteases ('zincins'), catalytic domain"/>
    <property type="match status" value="1"/>
</dbReference>
<keyword evidence="3 7" id="KW-0479">Metal-binding</keyword>
<evidence type="ECO:0000313" key="11">
    <source>
        <dbReference type="Proteomes" id="UP000503251"/>
    </source>
</evidence>
<dbReference type="AlphaFoldDB" id="A0A6P1ZI83"/>
<dbReference type="GO" id="GO:0006364">
    <property type="term" value="P:rRNA processing"/>
    <property type="evidence" value="ECO:0007669"/>
    <property type="project" value="UniProtKB-UniRule"/>
</dbReference>
<feature type="binding site" evidence="7">
    <location>
        <position position="190"/>
    </location>
    <ligand>
        <name>Zn(2+)</name>
        <dbReference type="ChEBI" id="CHEBI:29105"/>
        <note>catalytic</note>
    </ligand>
</feature>
<keyword evidence="5 7" id="KW-0378">Hydrolase</keyword>
<name>A0A6P1ZI83_9BACT</name>
<dbReference type="EC" id="3.1.-.-" evidence="7"/>
<evidence type="ECO:0000256" key="7">
    <source>
        <dbReference type="HAMAP-Rule" id="MF_00009"/>
    </source>
</evidence>
<dbReference type="HAMAP" id="MF_00009">
    <property type="entry name" value="Endoribonucl_YbeY"/>
    <property type="match status" value="1"/>
</dbReference>
<dbReference type="GO" id="GO:0004222">
    <property type="term" value="F:metalloendopeptidase activity"/>
    <property type="evidence" value="ECO:0007669"/>
    <property type="project" value="InterPro"/>
</dbReference>
<dbReference type="Proteomes" id="UP000434052">
    <property type="component" value="Unassembled WGS sequence"/>
</dbReference>
<sequence>MIEVRRLPGVARCAGVSSRETSALAEAMLDRIGLAGAGAHILLAGDSEIARLNRLHLGLSGPTNVLSFPAEEHATVFGDADSAASGAEEDEPFLSVDGAEYAGLPEGLEFYDQPADLDSSDLPDDALNGQAFFPDAEPDGLTWEAGTPDSPDEDAPPYLGELAISMDAVAREGFLYGEGFCRTFARLLCHGLLHLAGYDHGPVMDGLTESLLDELAP</sequence>
<dbReference type="InterPro" id="IPR002036">
    <property type="entry name" value="YbeY"/>
</dbReference>
<reference evidence="9 10" key="1">
    <citation type="submission" date="2018-06" db="EMBL/GenBank/DDBJ databases">
        <title>Complete genome of Desulfovibrio marinus P48SEP.</title>
        <authorList>
            <person name="Crispim J.S."/>
            <person name="Vidigal P.M.P."/>
            <person name="Silva L.C.F."/>
            <person name="Araujo L.C."/>
            <person name="Laguardia C.N."/>
            <person name="Dias R.S."/>
            <person name="Sousa M.P."/>
            <person name="Paula S.O."/>
            <person name="Silva C."/>
        </authorList>
    </citation>
    <scope>NUCLEOTIDE SEQUENCE [LARGE SCALE GENOMIC DNA]</scope>
    <source>
        <strain evidence="9 10">P48SEP</strain>
    </source>
</reference>
<comment type="similarity">
    <text evidence="1 7">Belongs to the endoribonuclease YbeY family.</text>
</comment>
<dbReference type="OrthoDB" id="9807740at2"/>
<comment type="function">
    <text evidence="7">Single strand-specific metallo-endoribonuclease involved in late-stage 70S ribosome quality control and in maturation of the 3' terminus of the 16S rRNA.</text>
</comment>
<dbReference type="Pfam" id="PF02130">
    <property type="entry name" value="YbeY"/>
    <property type="match status" value="1"/>
</dbReference>
<evidence type="ECO:0000256" key="6">
    <source>
        <dbReference type="ARBA" id="ARBA00022833"/>
    </source>
</evidence>
<dbReference type="EMBL" id="CP039543">
    <property type="protein sequence ID" value="QJT08566.1"/>
    <property type="molecule type" value="Genomic_DNA"/>
</dbReference>
<evidence type="ECO:0000256" key="3">
    <source>
        <dbReference type="ARBA" id="ARBA00022723"/>
    </source>
</evidence>
<dbReference type="Gene3D" id="3.40.390.30">
    <property type="entry name" value="Metalloproteases ('zincins'), catalytic domain"/>
    <property type="match status" value="2"/>
</dbReference>
<protein>
    <recommendedName>
        <fullName evidence="7">Endoribonuclease YbeY</fullName>
        <ecNumber evidence="7">3.1.-.-</ecNumber>
    </recommendedName>
</protein>
<evidence type="ECO:0000313" key="10">
    <source>
        <dbReference type="Proteomes" id="UP000434052"/>
    </source>
</evidence>
<keyword evidence="2 7" id="KW-0540">Nuclease</keyword>
<keyword evidence="11" id="KW-1185">Reference proteome</keyword>
<feature type="binding site" evidence="7">
    <location>
        <position position="194"/>
    </location>
    <ligand>
        <name>Zn(2+)</name>
        <dbReference type="ChEBI" id="CHEBI:29105"/>
        <note>catalytic</note>
    </ligand>
</feature>
<comment type="subcellular location">
    <subcellularLocation>
        <location evidence="7">Cytoplasm</location>
    </subcellularLocation>
</comment>
<proteinExistence type="inferred from homology"/>
<evidence type="ECO:0000256" key="2">
    <source>
        <dbReference type="ARBA" id="ARBA00022722"/>
    </source>
</evidence>
<evidence type="ECO:0000313" key="9">
    <source>
        <dbReference type="EMBL" id="TVM32600.1"/>
    </source>
</evidence>
<evidence type="ECO:0000256" key="1">
    <source>
        <dbReference type="ARBA" id="ARBA00010875"/>
    </source>
</evidence>
<gene>
    <name evidence="7" type="primary">ybeY</name>
    <name evidence="9" type="ORF">DQK91_15120</name>
    <name evidence="8" type="ORF">E8L03_06345</name>
</gene>
<accession>A0A6P1ZI83</accession>
<keyword evidence="4 7" id="KW-0255">Endonuclease</keyword>
<dbReference type="PROSITE" id="PS01306">
    <property type="entry name" value="UPF0054"/>
    <property type="match status" value="1"/>
</dbReference>
<feature type="binding site" evidence="7">
    <location>
        <position position="200"/>
    </location>
    <ligand>
        <name>Zn(2+)</name>
        <dbReference type="ChEBI" id="CHEBI:29105"/>
        <note>catalytic</note>
    </ligand>
</feature>
<dbReference type="GO" id="GO:0008270">
    <property type="term" value="F:zinc ion binding"/>
    <property type="evidence" value="ECO:0007669"/>
    <property type="project" value="UniProtKB-UniRule"/>
</dbReference>
<comment type="cofactor">
    <cofactor evidence="7">
        <name>Zn(2+)</name>
        <dbReference type="ChEBI" id="CHEBI:29105"/>
    </cofactor>
    <text evidence="7">Binds 1 zinc ion.</text>
</comment>
<evidence type="ECO:0000313" key="8">
    <source>
        <dbReference type="EMBL" id="QJT08566.1"/>
    </source>
</evidence>
<keyword evidence="7" id="KW-0690">Ribosome biogenesis</keyword>
<dbReference type="RefSeq" id="WP_144306217.1">
    <property type="nucleotide sequence ID" value="NZ_CP039543.1"/>
</dbReference>
<keyword evidence="7" id="KW-0963">Cytoplasm</keyword>
<organism evidence="9 10">
    <name type="scientific">Oceanidesulfovibrio marinus</name>
    <dbReference type="NCBI Taxonomy" id="370038"/>
    <lineage>
        <taxon>Bacteria</taxon>
        <taxon>Pseudomonadati</taxon>
        <taxon>Thermodesulfobacteriota</taxon>
        <taxon>Desulfovibrionia</taxon>
        <taxon>Desulfovibrionales</taxon>
        <taxon>Desulfovibrionaceae</taxon>
        <taxon>Oceanidesulfovibrio</taxon>
    </lineage>
</organism>
<evidence type="ECO:0000256" key="4">
    <source>
        <dbReference type="ARBA" id="ARBA00022759"/>
    </source>
</evidence>